<evidence type="ECO:0008006" key="4">
    <source>
        <dbReference type="Google" id="ProtNLM"/>
    </source>
</evidence>
<evidence type="ECO:0000313" key="2">
    <source>
        <dbReference type="EMBL" id="TPG49795.1"/>
    </source>
</evidence>
<name>A0A502FK12_9SPHN</name>
<dbReference type="RefSeq" id="WP_140851688.1">
    <property type="nucleotide sequence ID" value="NZ_RCZC01000006.1"/>
</dbReference>
<feature type="chain" id="PRO_5021272931" description="UrcA family protein" evidence="1">
    <location>
        <begin position="22"/>
        <end position="97"/>
    </location>
</feature>
<dbReference type="OrthoDB" id="7573676at2"/>
<accession>A0A502FK12</accession>
<dbReference type="Proteomes" id="UP000319931">
    <property type="component" value="Unassembled WGS sequence"/>
</dbReference>
<keyword evidence="3" id="KW-1185">Reference proteome</keyword>
<evidence type="ECO:0000256" key="1">
    <source>
        <dbReference type="SAM" id="SignalP"/>
    </source>
</evidence>
<proteinExistence type="predicted"/>
<protein>
    <recommendedName>
        <fullName evidence="4">UrcA family protein</fullName>
    </recommendedName>
</protein>
<comment type="caution">
    <text evidence="2">The sequence shown here is derived from an EMBL/GenBank/DDBJ whole genome shotgun (WGS) entry which is preliminary data.</text>
</comment>
<sequence>MIAALSLALALATPAPTPSHAKAWTPHSAAALLDASFPSEQVCQTALDAAREHERLTPSKPVHNLSYARLFAQARCGSATHTNGVIWRIRMHWPRRP</sequence>
<dbReference type="EMBL" id="RCZC01000006">
    <property type="protein sequence ID" value="TPG49795.1"/>
    <property type="molecule type" value="Genomic_DNA"/>
</dbReference>
<reference evidence="2 3" key="1">
    <citation type="journal article" date="2019" name="Environ. Microbiol.">
        <title>Species interactions and distinct microbial communities in high Arctic permafrost affected cryosols are associated with the CH4 and CO2 gas fluxes.</title>
        <authorList>
            <person name="Altshuler I."/>
            <person name="Hamel J."/>
            <person name="Turney S."/>
            <person name="Magnuson E."/>
            <person name="Levesque R."/>
            <person name="Greer C."/>
            <person name="Whyte L.G."/>
        </authorList>
    </citation>
    <scope>NUCLEOTIDE SEQUENCE [LARGE SCALE GENOMIC DNA]</scope>
    <source>
        <strain evidence="2 3">E6.1</strain>
    </source>
</reference>
<feature type="signal peptide" evidence="1">
    <location>
        <begin position="1"/>
        <end position="21"/>
    </location>
</feature>
<evidence type="ECO:0000313" key="3">
    <source>
        <dbReference type="Proteomes" id="UP000319931"/>
    </source>
</evidence>
<keyword evidence="1" id="KW-0732">Signal</keyword>
<dbReference type="AlphaFoldDB" id="A0A502FK12"/>
<gene>
    <name evidence="2" type="ORF">EAH76_18145</name>
</gene>
<organism evidence="2 3">
    <name type="scientific">Sphingomonas glacialis</name>
    <dbReference type="NCBI Taxonomy" id="658225"/>
    <lineage>
        <taxon>Bacteria</taxon>
        <taxon>Pseudomonadati</taxon>
        <taxon>Pseudomonadota</taxon>
        <taxon>Alphaproteobacteria</taxon>
        <taxon>Sphingomonadales</taxon>
        <taxon>Sphingomonadaceae</taxon>
        <taxon>Sphingomonas</taxon>
    </lineage>
</organism>